<evidence type="ECO:0000256" key="5">
    <source>
        <dbReference type="ARBA" id="ARBA00006564"/>
    </source>
</evidence>
<comment type="caution">
    <text evidence="14">Lacks conserved residue(s) required for the propagation of feature annotation.</text>
</comment>
<dbReference type="PRINTS" id="PR00623">
    <property type="entry name" value="HISTONEH4"/>
</dbReference>
<comment type="similarity">
    <text evidence="14">Belongs to the ephrin family.</text>
</comment>
<evidence type="ECO:0000256" key="12">
    <source>
        <dbReference type="ARBA" id="ARBA00023242"/>
    </source>
</evidence>
<dbReference type="InterPro" id="IPR031328">
    <property type="entry name" value="Ephrin"/>
</dbReference>
<dbReference type="Gene3D" id="2.60.40.420">
    <property type="entry name" value="Cupredoxins - blue copper proteins"/>
    <property type="match status" value="1"/>
</dbReference>
<dbReference type="GO" id="GO:0030527">
    <property type="term" value="F:structural constituent of chromatin"/>
    <property type="evidence" value="ECO:0007669"/>
    <property type="project" value="InterPro"/>
</dbReference>
<dbReference type="SMART" id="SM00417">
    <property type="entry name" value="H4"/>
    <property type="match status" value="1"/>
</dbReference>
<evidence type="ECO:0000256" key="1">
    <source>
        <dbReference type="ARBA" id="ARBA00002001"/>
    </source>
</evidence>
<dbReference type="GO" id="GO:0003677">
    <property type="term" value="F:DNA binding"/>
    <property type="evidence" value="ECO:0007669"/>
    <property type="project" value="UniProtKB-KW"/>
</dbReference>
<dbReference type="Gene3D" id="1.10.20.10">
    <property type="entry name" value="Histone, subunit A"/>
    <property type="match status" value="1"/>
</dbReference>
<organism evidence="19 20">
    <name type="scientific">Strongylocentrotus purpuratus</name>
    <name type="common">Purple sea urchin</name>
    <dbReference type="NCBI Taxonomy" id="7668"/>
    <lineage>
        <taxon>Eukaryota</taxon>
        <taxon>Metazoa</taxon>
        <taxon>Echinodermata</taxon>
        <taxon>Eleutherozoa</taxon>
        <taxon>Echinozoa</taxon>
        <taxon>Echinoidea</taxon>
        <taxon>Euechinoidea</taxon>
        <taxon>Echinacea</taxon>
        <taxon>Camarodonta</taxon>
        <taxon>Echinidea</taxon>
        <taxon>Strongylocentrotidae</taxon>
        <taxon>Strongylocentrotus</taxon>
    </lineage>
</organism>
<feature type="domain" description="Ephrin RBD" evidence="18">
    <location>
        <begin position="63"/>
        <end position="201"/>
    </location>
</feature>
<sequence length="310" mass="34823">MRRLARRGGVKRISGLIYEETRGVLKVFLENVIRDAVTYCEHAKRKTVMNSHQFRILVGQIAIAFLFLFLFFSLPHSFTSTGLNISVEINDLIDIQCPQTENTTEGRLKAQYLKFMQVSYQGYEQCSLSARNRHLLSCNRPYVQNRLTLLFQEHTPYPRGPTFRHGEEYYFITTSNGSANGIDNSRGGLCESHYMKLRVYVKPKPTASPTTGGPPTTPSNSSTPPDISRAATSMTSRTTTRATTTLRTTSLPPTTTRRTTRYTTGGKIKSTEEGNNIPDNMTRGAANRRHVSTTLLLASLLVAVVRWLHP</sequence>
<comment type="subcellular location">
    <subcellularLocation>
        <location evidence="3">Chromosome</location>
    </subcellularLocation>
    <subcellularLocation>
        <location evidence="4">Membrane</location>
    </subcellularLocation>
    <subcellularLocation>
        <location evidence="2">Nucleus</location>
    </subcellularLocation>
</comment>
<comment type="similarity">
    <text evidence="5 15">Belongs to the histone H4 family.</text>
</comment>
<dbReference type="Pfam" id="PF00812">
    <property type="entry name" value="Ephrin"/>
    <property type="match status" value="1"/>
</dbReference>
<dbReference type="InterPro" id="IPR001799">
    <property type="entry name" value="Ephrin_RBD"/>
</dbReference>
<comment type="function">
    <text evidence="1 15">Core component of nucleosome. Nucleosomes wrap and compact DNA into chromatin, limiting DNA accessibility to the cellular machineries which require DNA as a template. Histones thereby play a central role in transcription regulation, DNA repair, DNA replication and chromosomal stability. DNA accessibility is regulated via a complex set of post-translational modifications of histones, also called histone code, and nucleosome remodeling.</text>
</comment>
<dbReference type="OMA" id="DLIDIQC"/>
<keyword evidence="9 17" id="KW-0472">Membrane</keyword>
<name>A0A7M7PC46_STRPU</name>
<dbReference type="PANTHER" id="PTHR11304:SF29">
    <property type="entry name" value="EPHRIN"/>
    <property type="match status" value="1"/>
</dbReference>
<evidence type="ECO:0000256" key="10">
    <source>
        <dbReference type="ARBA" id="ARBA00023157"/>
    </source>
</evidence>
<reference evidence="20" key="1">
    <citation type="submission" date="2015-02" db="EMBL/GenBank/DDBJ databases">
        <title>Genome sequencing for Strongylocentrotus purpuratus.</title>
        <authorList>
            <person name="Murali S."/>
            <person name="Liu Y."/>
            <person name="Vee V."/>
            <person name="English A."/>
            <person name="Wang M."/>
            <person name="Skinner E."/>
            <person name="Han Y."/>
            <person name="Muzny D.M."/>
            <person name="Worley K.C."/>
            <person name="Gibbs R.A."/>
        </authorList>
    </citation>
    <scope>NUCLEOTIDE SEQUENCE</scope>
</reference>
<evidence type="ECO:0000256" key="14">
    <source>
        <dbReference type="PROSITE-ProRule" id="PRU00884"/>
    </source>
</evidence>
<dbReference type="OrthoDB" id="6250301at2759"/>
<evidence type="ECO:0000256" key="9">
    <source>
        <dbReference type="ARBA" id="ARBA00023136"/>
    </source>
</evidence>
<dbReference type="AlphaFoldDB" id="A0A7M7PC46"/>
<dbReference type="RefSeq" id="XP_030849495.1">
    <property type="nucleotide sequence ID" value="XM_030993635.1"/>
</dbReference>
<keyword evidence="10 14" id="KW-1015">Disulfide bond</keyword>
<dbReference type="GO" id="GO:0007411">
    <property type="term" value="P:axon guidance"/>
    <property type="evidence" value="ECO:0000318"/>
    <property type="project" value="GO_Central"/>
</dbReference>
<keyword evidence="8 15" id="KW-0238">DNA-binding</keyword>
<dbReference type="GO" id="GO:0048013">
    <property type="term" value="P:ephrin receptor signaling pathway"/>
    <property type="evidence" value="ECO:0000318"/>
    <property type="project" value="GO_Central"/>
</dbReference>
<keyword evidence="7" id="KW-0732">Signal</keyword>
<keyword evidence="11" id="KW-0325">Glycoprotein</keyword>
<evidence type="ECO:0000256" key="11">
    <source>
        <dbReference type="ARBA" id="ARBA00023180"/>
    </source>
</evidence>
<evidence type="ECO:0000256" key="4">
    <source>
        <dbReference type="ARBA" id="ARBA00004370"/>
    </source>
</evidence>
<dbReference type="GO" id="GO:0005634">
    <property type="term" value="C:nucleus"/>
    <property type="evidence" value="ECO:0007669"/>
    <property type="project" value="UniProtKB-SubCell"/>
</dbReference>
<evidence type="ECO:0000259" key="18">
    <source>
        <dbReference type="PROSITE" id="PS51551"/>
    </source>
</evidence>
<evidence type="ECO:0000256" key="8">
    <source>
        <dbReference type="ARBA" id="ARBA00023125"/>
    </source>
</evidence>
<evidence type="ECO:0000256" key="7">
    <source>
        <dbReference type="ARBA" id="ARBA00022729"/>
    </source>
</evidence>
<accession>A0A7M7PC46</accession>
<evidence type="ECO:0000256" key="2">
    <source>
        <dbReference type="ARBA" id="ARBA00004123"/>
    </source>
</evidence>
<keyword evidence="17" id="KW-0812">Transmembrane</keyword>
<evidence type="ECO:0000256" key="16">
    <source>
        <dbReference type="SAM" id="MobiDB-lite"/>
    </source>
</evidence>
<dbReference type="GO" id="GO:0005886">
    <property type="term" value="C:plasma membrane"/>
    <property type="evidence" value="ECO:0000318"/>
    <property type="project" value="GO_Central"/>
</dbReference>
<dbReference type="InterPro" id="IPR009072">
    <property type="entry name" value="Histone-fold"/>
</dbReference>
<dbReference type="InParanoid" id="A0A7M7PC46"/>
<evidence type="ECO:0000256" key="15">
    <source>
        <dbReference type="RuleBase" id="RU000528"/>
    </source>
</evidence>
<keyword evidence="20" id="KW-1185">Reference proteome</keyword>
<dbReference type="GO" id="GO:0046875">
    <property type="term" value="F:ephrin receptor binding"/>
    <property type="evidence" value="ECO:0000318"/>
    <property type="project" value="GO_Central"/>
</dbReference>
<dbReference type="SUPFAM" id="SSF49503">
    <property type="entry name" value="Cupredoxins"/>
    <property type="match status" value="1"/>
</dbReference>
<dbReference type="PROSITE" id="PS51551">
    <property type="entry name" value="EPHRIN_RBD_2"/>
    <property type="match status" value="1"/>
</dbReference>
<feature type="region of interest" description="Disordered" evidence="16">
    <location>
        <begin position="203"/>
        <end position="261"/>
    </location>
</feature>
<feature type="disulfide bond" evidence="14">
    <location>
        <begin position="126"/>
        <end position="190"/>
    </location>
</feature>
<dbReference type="CDD" id="cd02675">
    <property type="entry name" value="Ephrin_ectodomain"/>
    <property type="match status" value="1"/>
</dbReference>
<dbReference type="GO" id="GO:0046982">
    <property type="term" value="F:protein heterodimerization activity"/>
    <property type="evidence" value="ECO:0007669"/>
    <property type="project" value="InterPro"/>
</dbReference>
<dbReference type="InterPro" id="IPR001951">
    <property type="entry name" value="Histone_H4"/>
</dbReference>
<feature type="transmembrane region" description="Helical" evidence="17">
    <location>
        <begin position="54"/>
        <end position="74"/>
    </location>
</feature>
<reference evidence="19" key="2">
    <citation type="submission" date="2021-01" db="UniProtKB">
        <authorList>
            <consortium name="EnsemblMetazoa"/>
        </authorList>
    </citation>
    <scope>IDENTIFICATION</scope>
</reference>
<keyword evidence="12 15" id="KW-0539">Nucleus</keyword>
<comment type="subunit">
    <text evidence="15">The nucleosome is a histone octamer containing two molecules each of H2A, H2B, H3 and H4 assembled in one H3-H4 heterotetramer and two H2A-H2B heterodimers. The octamer wraps approximately 147 bp of DNA.</text>
</comment>
<protein>
    <recommendedName>
        <fullName evidence="15">Histone H4</fullName>
    </recommendedName>
</protein>
<dbReference type="GO" id="GO:0000786">
    <property type="term" value="C:nucleosome"/>
    <property type="evidence" value="ECO:0007669"/>
    <property type="project" value="UniProtKB-KW"/>
</dbReference>
<evidence type="ECO:0000256" key="3">
    <source>
        <dbReference type="ARBA" id="ARBA00004286"/>
    </source>
</evidence>
<keyword evidence="6 15" id="KW-0158">Chromosome</keyword>
<dbReference type="Proteomes" id="UP000007110">
    <property type="component" value="Unassembled WGS sequence"/>
</dbReference>
<dbReference type="PANTHER" id="PTHR11304">
    <property type="entry name" value="EPHRIN"/>
    <property type="match status" value="1"/>
</dbReference>
<dbReference type="CDD" id="cd22912">
    <property type="entry name" value="HFD_H4"/>
    <property type="match status" value="1"/>
</dbReference>
<dbReference type="KEGG" id="spu:763882"/>
<dbReference type="SUPFAM" id="SSF47113">
    <property type="entry name" value="Histone-fold"/>
    <property type="match status" value="1"/>
</dbReference>
<evidence type="ECO:0000256" key="6">
    <source>
        <dbReference type="ARBA" id="ARBA00022454"/>
    </source>
</evidence>
<dbReference type="InterPro" id="IPR008972">
    <property type="entry name" value="Cupredoxin"/>
</dbReference>
<evidence type="ECO:0000256" key="13">
    <source>
        <dbReference type="ARBA" id="ARBA00023269"/>
    </source>
</evidence>
<keyword evidence="13 15" id="KW-0544">Nucleosome core</keyword>
<dbReference type="GeneID" id="763882"/>
<evidence type="ECO:0000313" key="20">
    <source>
        <dbReference type="Proteomes" id="UP000007110"/>
    </source>
</evidence>
<keyword evidence="17" id="KW-1133">Transmembrane helix</keyword>
<dbReference type="EnsemblMetazoa" id="XM_030993635">
    <property type="protein sequence ID" value="XP_030849495"/>
    <property type="gene ID" value="LOC763882"/>
</dbReference>
<evidence type="ECO:0000313" key="19">
    <source>
        <dbReference type="EnsemblMetazoa" id="XP_030849495"/>
    </source>
</evidence>
<proteinExistence type="inferred from homology"/>
<evidence type="ECO:0000256" key="17">
    <source>
        <dbReference type="SAM" id="Phobius"/>
    </source>
</evidence>